<protein>
    <submittedName>
        <fullName evidence="8">Cytochrome P450 71A1-like</fullName>
    </submittedName>
</protein>
<dbReference type="PANTHER" id="PTHR47955">
    <property type="entry name" value="CYTOCHROME P450 FAMILY 71 PROTEIN"/>
    <property type="match status" value="1"/>
</dbReference>
<keyword evidence="6" id="KW-0408">Iron</keyword>
<comment type="cofactor">
    <cofactor evidence="1">
        <name>heme</name>
        <dbReference type="ChEBI" id="CHEBI:30413"/>
    </cofactor>
</comment>
<evidence type="ECO:0000256" key="5">
    <source>
        <dbReference type="ARBA" id="ARBA00023002"/>
    </source>
</evidence>
<dbReference type="PRINTS" id="PR00463">
    <property type="entry name" value="EP450I"/>
</dbReference>
<evidence type="ECO:0000256" key="1">
    <source>
        <dbReference type="ARBA" id="ARBA00001971"/>
    </source>
</evidence>
<comment type="caution">
    <text evidence="8">The sequence shown here is derived from an EMBL/GenBank/DDBJ whole genome shotgun (WGS) entry which is preliminary data.</text>
</comment>
<dbReference type="SUPFAM" id="SSF48264">
    <property type="entry name" value="Cytochrome P450"/>
    <property type="match status" value="1"/>
</dbReference>
<organism evidence="8 9">
    <name type="scientific">Cucumis melo var. makuwa</name>
    <name type="common">Oriental melon</name>
    <dbReference type="NCBI Taxonomy" id="1194695"/>
    <lineage>
        <taxon>Eukaryota</taxon>
        <taxon>Viridiplantae</taxon>
        <taxon>Streptophyta</taxon>
        <taxon>Embryophyta</taxon>
        <taxon>Tracheophyta</taxon>
        <taxon>Spermatophyta</taxon>
        <taxon>Magnoliopsida</taxon>
        <taxon>eudicotyledons</taxon>
        <taxon>Gunneridae</taxon>
        <taxon>Pentapetalae</taxon>
        <taxon>rosids</taxon>
        <taxon>fabids</taxon>
        <taxon>Cucurbitales</taxon>
        <taxon>Cucurbitaceae</taxon>
        <taxon>Benincaseae</taxon>
        <taxon>Cucumis</taxon>
    </lineage>
</organism>
<evidence type="ECO:0000313" key="8">
    <source>
        <dbReference type="EMBL" id="KAA0055282.1"/>
    </source>
</evidence>
<keyword evidence="5" id="KW-0560">Oxidoreductase</keyword>
<dbReference type="GO" id="GO:0020037">
    <property type="term" value="F:heme binding"/>
    <property type="evidence" value="ECO:0007669"/>
    <property type="project" value="InterPro"/>
</dbReference>
<dbReference type="OrthoDB" id="2789670at2759"/>
<evidence type="ECO:0000256" key="6">
    <source>
        <dbReference type="ARBA" id="ARBA00023004"/>
    </source>
</evidence>
<evidence type="ECO:0000313" key="9">
    <source>
        <dbReference type="Proteomes" id="UP000321393"/>
    </source>
</evidence>
<dbReference type="PRINTS" id="PR00385">
    <property type="entry name" value="P450"/>
</dbReference>
<dbReference type="InterPro" id="IPR002401">
    <property type="entry name" value="Cyt_P450_E_grp-I"/>
</dbReference>
<proteinExistence type="inferred from homology"/>
<dbReference type="PANTHER" id="PTHR47955:SF19">
    <property type="entry name" value="CYTOCHROME P450 71A9-LIKE ISOFORM X1"/>
    <property type="match status" value="1"/>
</dbReference>
<dbReference type="Proteomes" id="UP000321393">
    <property type="component" value="Unassembled WGS sequence"/>
</dbReference>
<keyword evidence="4" id="KW-0479">Metal-binding</keyword>
<evidence type="ECO:0000256" key="3">
    <source>
        <dbReference type="ARBA" id="ARBA00022617"/>
    </source>
</evidence>
<dbReference type="InterPro" id="IPR036396">
    <property type="entry name" value="Cyt_P450_sf"/>
</dbReference>
<dbReference type="InterPro" id="IPR001128">
    <property type="entry name" value="Cyt_P450"/>
</dbReference>
<dbReference type="Pfam" id="PF00067">
    <property type="entry name" value="p450"/>
    <property type="match status" value="1"/>
</dbReference>
<name>A0A5A7UHH9_CUCMM</name>
<sequence>MYANDVLCRMALGREFSTGGEYHLHGIQELLEEYQILLGGFFFADLFPSLSFISTLTGTKSRLVKTFKAFDKLVDQVIAEHQSHDREKLGESKDLVDVLLDIQKNGFEDKFLLTMDNVKGIILDMFVAGTDTTFIALDWGMTELITHPNVMKRAQSEIRRVVGDRRNVTESDLLEMPYLKAVVKEVLRLHPPVPVSVPRETTEDVKIEGYDIPAKTRVFVNIWAIGRDPESWKDPESLSQKGIAMGIVTIELALPQILHSFDWELPKGIEAKDLDMTEVFGITMHRKAHLEIVAKPYFASSLSN</sequence>
<dbReference type="GO" id="GO:0016705">
    <property type="term" value="F:oxidoreductase activity, acting on paired donors, with incorporation or reduction of molecular oxygen"/>
    <property type="evidence" value="ECO:0007669"/>
    <property type="project" value="InterPro"/>
</dbReference>
<evidence type="ECO:0000256" key="7">
    <source>
        <dbReference type="ARBA" id="ARBA00023033"/>
    </source>
</evidence>
<keyword evidence="7" id="KW-0503">Monooxygenase</keyword>
<reference evidence="8 9" key="1">
    <citation type="submission" date="2019-08" db="EMBL/GenBank/DDBJ databases">
        <title>Draft genome sequences of two oriental melons (Cucumis melo L. var makuwa).</title>
        <authorList>
            <person name="Kwon S.-Y."/>
        </authorList>
    </citation>
    <scope>NUCLEOTIDE SEQUENCE [LARGE SCALE GENOMIC DNA]</scope>
    <source>
        <strain evidence="9">cv. SW 3</strain>
        <tissue evidence="8">Leaf</tissue>
    </source>
</reference>
<keyword evidence="3" id="KW-0349">Heme</keyword>
<evidence type="ECO:0000256" key="4">
    <source>
        <dbReference type="ARBA" id="ARBA00022723"/>
    </source>
</evidence>
<dbReference type="AlphaFoldDB" id="A0A5A7UHH9"/>
<dbReference type="Gene3D" id="1.10.630.10">
    <property type="entry name" value="Cytochrome P450"/>
    <property type="match status" value="1"/>
</dbReference>
<dbReference type="EMBL" id="SSTE01008544">
    <property type="protein sequence ID" value="KAA0055282.1"/>
    <property type="molecule type" value="Genomic_DNA"/>
</dbReference>
<accession>A0A5A7UHH9</accession>
<dbReference type="STRING" id="1194695.A0A5A7UHH9"/>
<comment type="similarity">
    <text evidence="2">Belongs to the cytochrome P450 family.</text>
</comment>
<dbReference type="GO" id="GO:0005506">
    <property type="term" value="F:iron ion binding"/>
    <property type="evidence" value="ECO:0007669"/>
    <property type="project" value="InterPro"/>
</dbReference>
<gene>
    <name evidence="8" type="ORF">E6C27_scaffold80G001250</name>
</gene>
<evidence type="ECO:0000256" key="2">
    <source>
        <dbReference type="ARBA" id="ARBA00010617"/>
    </source>
</evidence>
<dbReference type="GO" id="GO:0004497">
    <property type="term" value="F:monooxygenase activity"/>
    <property type="evidence" value="ECO:0007669"/>
    <property type="project" value="UniProtKB-KW"/>
</dbReference>